<name>A0A1M6AQM8_9FLAO</name>
<keyword evidence="2" id="KW-1185">Reference proteome</keyword>
<protein>
    <recommendedName>
        <fullName evidence="3">Lipoprotein</fullName>
    </recommendedName>
</protein>
<dbReference type="Proteomes" id="UP000184335">
    <property type="component" value="Unassembled WGS sequence"/>
</dbReference>
<dbReference type="RefSeq" id="WP_073177761.1">
    <property type="nucleotide sequence ID" value="NZ_FQYI01000001.1"/>
</dbReference>
<evidence type="ECO:0000313" key="2">
    <source>
        <dbReference type="Proteomes" id="UP000184335"/>
    </source>
</evidence>
<dbReference type="EMBL" id="FQYI01000001">
    <property type="protein sequence ID" value="SHI38776.1"/>
    <property type="molecule type" value="Genomic_DNA"/>
</dbReference>
<organism evidence="1 2">
    <name type="scientific">Cruoricaptor ignavus</name>
    <dbReference type="NCBI Taxonomy" id="1118202"/>
    <lineage>
        <taxon>Bacteria</taxon>
        <taxon>Pseudomonadati</taxon>
        <taxon>Bacteroidota</taxon>
        <taxon>Flavobacteriia</taxon>
        <taxon>Flavobacteriales</taxon>
        <taxon>Weeksellaceae</taxon>
        <taxon>Cruoricaptor</taxon>
    </lineage>
</organism>
<evidence type="ECO:0000313" key="1">
    <source>
        <dbReference type="EMBL" id="SHI38776.1"/>
    </source>
</evidence>
<evidence type="ECO:0008006" key="3">
    <source>
        <dbReference type="Google" id="ProtNLM"/>
    </source>
</evidence>
<sequence>MKNKFLSFAAVSLLAMAGCRNDGDDAQIIDQVVHIYFQNAEGEDLLSKDAKPGFREVHLKDLGGIRDLVSLGNAKIARDDAGKYFAEYIAGAKRNLTDSLNPEQKFYRSEMLLELKKDSATDITRDTMIVLYEWTPRKFSVKSISYNRKCVFKKSGAEPNAFTIIK</sequence>
<reference evidence="1 2" key="1">
    <citation type="submission" date="2016-11" db="EMBL/GenBank/DDBJ databases">
        <authorList>
            <person name="Jaros S."/>
            <person name="Januszkiewicz K."/>
            <person name="Wedrychowicz H."/>
        </authorList>
    </citation>
    <scope>NUCLEOTIDE SEQUENCE [LARGE SCALE GENOMIC DNA]</scope>
    <source>
        <strain evidence="1 2">DSM 25479</strain>
    </source>
</reference>
<proteinExistence type="predicted"/>
<dbReference type="AlphaFoldDB" id="A0A1M6AQM8"/>
<gene>
    <name evidence="1" type="ORF">SAMN05443429_101382</name>
</gene>
<dbReference type="STRING" id="1118202.SAMN05443429_101382"/>
<accession>A0A1M6AQM8</accession>
<dbReference type="PROSITE" id="PS51257">
    <property type="entry name" value="PROKAR_LIPOPROTEIN"/>
    <property type="match status" value="1"/>
</dbReference>
<dbReference type="OrthoDB" id="1271311at2"/>